<gene>
    <name evidence="1" type="ORF">HO173_004652</name>
</gene>
<proteinExistence type="predicted"/>
<reference evidence="1 2" key="1">
    <citation type="journal article" date="2020" name="Genomics">
        <title>Complete, high-quality genomes from long-read metagenomic sequencing of two wolf lichen thalli reveals enigmatic genome architecture.</title>
        <authorList>
            <person name="McKenzie S.K."/>
            <person name="Walston R.F."/>
            <person name="Allen J.L."/>
        </authorList>
    </citation>
    <scope>NUCLEOTIDE SEQUENCE [LARGE SCALE GENOMIC DNA]</scope>
    <source>
        <strain evidence="1">WasteWater2</strain>
    </source>
</reference>
<keyword evidence="2" id="KW-1185">Reference proteome</keyword>
<dbReference type="Proteomes" id="UP000578531">
    <property type="component" value="Unassembled WGS sequence"/>
</dbReference>
<dbReference type="RefSeq" id="XP_037166512.1">
    <property type="nucleotide sequence ID" value="XM_037306574.1"/>
</dbReference>
<evidence type="ECO:0000313" key="2">
    <source>
        <dbReference type="Proteomes" id="UP000578531"/>
    </source>
</evidence>
<evidence type="ECO:0000313" key="1">
    <source>
        <dbReference type="EMBL" id="KAF6237184.1"/>
    </source>
</evidence>
<accession>A0A8H6FYM4</accession>
<dbReference type="AlphaFoldDB" id="A0A8H6FYM4"/>
<name>A0A8H6FYM4_9LECA</name>
<comment type="caution">
    <text evidence="1">The sequence shown here is derived from an EMBL/GenBank/DDBJ whole genome shotgun (WGS) entry which is preliminary data.</text>
</comment>
<protein>
    <submittedName>
        <fullName evidence="1">Uncharacterized protein</fullName>
    </submittedName>
</protein>
<organism evidence="1 2">
    <name type="scientific">Letharia columbiana</name>
    <dbReference type="NCBI Taxonomy" id="112416"/>
    <lineage>
        <taxon>Eukaryota</taxon>
        <taxon>Fungi</taxon>
        <taxon>Dikarya</taxon>
        <taxon>Ascomycota</taxon>
        <taxon>Pezizomycotina</taxon>
        <taxon>Lecanoromycetes</taxon>
        <taxon>OSLEUM clade</taxon>
        <taxon>Lecanoromycetidae</taxon>
        <taxon>Lecanorales</taxon>
        <taxon>Lecanorineae</taxon>
        <taxon>Parmeliaceae</taxon>
        <taxon>Letharia</taxon>
    </lineage>
</organism>
<dbReference type="OrthoDB" id="5414271at2759"/>
<sequence>MRHMARDTYWAGPLKFLLSFMDAAATAAGWLSFMVTAVGLGSLITQASAIQDRLDPYHTSRTEEHLGNWIKRQPRKAWNRIAQPTPVGPFMYAKLTDGFCGFNVIAVSRLPLEKPGKASWTALLAVFHQRAPSPVYGADAKTELAAEHLEKRPTSCTITIEPDLCPRHELQSWASLQARPLTLHGSTTCIVISRTTLITIFALCNGRTMFRYSDASGHRASYASYCGHFYIEWPLGAAAVVHFHPHDSHNTSTDVYPLTFRVRVNKCVQMMAGVITSADGTSFQCAFPGRKPPGTWMLEYQRKGFPGAHGSRHLYNLMGGKVYEVDFLLARRMDEERPSGAIELRLPSTEKNIQVSMLVPTMEQGILEHTLDCLPWSSLSWSIHRGLRDILVAYAKPTMDELRPNIASRLREFIHEQPQRLEANGWSAEFVRGAMAELAASSVLAGSGNSGDSVRVVTDAALLLSDKDPSVLDETNFWREERHSLSKGSALSTSAIIALTKCFVLEWSNEFDYQMYHDLPPELLFH</sequence>
<dbReference type="GeneID" id="59286316"/>
<dbReference type="EMBL" id="JACCJC010000015">
    <property type="protein sequence ID" value="KAF6237184.1"/>
    <property type="molecule type" value="Genomic_DNA"/>
</dbReference>